<feature type="non-terminal residue" evidence="1">
    <location>
        <position position="1"/>
    </location>
</feature>
<dbReference type="SUPFAM" id="SSF51658">
    <property type="entry name" value="Xylose isomerase-like"/>
    <property type="match status" value="1"/>
</dbReference>
<comment type="caution">
    <text evidence="1">The sequence shown here is derived from an EMBL/GenBank/DDBJ whole genome shotgun (WGS) entry which is preliminary data.</text>
</comment>
<dbReference type="GO" id="GO:0016853">
    <property type="term" value="F:isomerase activity"/>
    <property type="evidence" value="ECO:0007669"/>
    <property type="project" value="UniProtKB-KW"/>
</dbReference>
<dbReference type="Gene3D" id="3.20.20.150">
    <property type="entry name" value="Divalent-metal-dependent TIM barrel enzymes"/>
    <property type="match status" value="1"/>
</dbReference>
<keyword evidence="1" id="KW-0413">Isomerase</keyword>
<protein>
    <submittedName>
        <fullName evidence="1">Xylose isomerase</fullName>
    </submittedName>
</protein>
<sequence>RKEPTTGEINYRNVFKHIHSKGYTGIVGMEHGNSGAGKQGELAVIEAYKTSDTF</sequence>
<proteinExistence type="predicted"/>
<evidence type="ECO:0000313" key="2">
    <source>
        <dbReference type="Proteomes" id="UP001355298"/>
    </source>
</evidence>
<organism evidence="1 2">
    <name type="scientific">Flagellimonas halotolerans</name>
    <dbReference type="NCBI Taxonomy" id="3112164"/>
    <lineage>
        <taxon>Bacteria</taxon>
        <taxon>Pseudomonadati</taxon>
        <taxon>Bacteroidota</taxon>
        <taxon>Flavobacteriia</taxon>
        <taxon>Flavobacteriales</taxon>
        <taxon>Flavobacteriaceae</taxon>
        <taxon>Flagellimonas</taxon>
    </lineage>
</organism>
<accession>A0ABU6IRG6</accession>
<name>A0ABU6IRG6_9FLAO</name>
<evidence type="ECO:0000313" key="1">
    <source>
        <dbReference type="EMBL" id="MEC4265599.1"/>
    </source>
</evidence>
<dbReference type="Proteomes" id="UP001355298">
    <property type="component" value="Unassembled WGS sequence"/>
</dbReference>
<reference evidence="1 2" key="1">
    <citation type="submission" date="2024-01" db="EMBL/GenBank/DDBJ databases">
        <title>The strains designed SYSU M86414 and SYSU M84420 isolated from the marine sediment in San Sha City (Hainan Province, China).</title>
        <authorList>
            <person name="Guo D."/>
        </authorList>
    </citation>
    <scope>NUCLEOTIDE SEQUENCE [LARGE SCALE GENOMIC DNA]</scope>
    <source>
        <strain evidence="1 2">SYSU M84420</strain>
    </source>
</reference>
<dbReference type="EMBL" id="JAYMGW010000006">
    <property type="protein sequence ID" value="MEC4265599.1"/>
    <property type="molecule type" value="Genomic_DNA"/>
</dbReference>
<dbReference type="InterPro" id="IPR036237">
    <property type="entry name" value="Xyl_isomerase-like_sf"/>
</dbReference>
<keyword evidence="2" id="KW-1185">Reference proteome</keyword>
<gene>
    <name evidence="1" type="ORF">VOP03_09590</name>
</gene>